<dbReference type="Proteomes" id="UP000266198">
    <property type="component" value="Unassembled WGS sequence"/>
</dbReference>
<evidence type="ECO:0000313" key="4">
    <source>
        <dbReference type="Proteomes" id="UP000217473"/>
    </source>
</evidence>
<evidence type="ECO:0000313" key="3">
    <source>
        <dbReference type="EMBL" id="RIZ56268.1"/>
    </source>
</evidence>
<proteinExistence type="predicted"/>
<comment type="caution">
    <text evidence="2">The sequence shown here is derived from an EMBL/GenBank/DDBJ whole genome shotgun (WGS) entry which is preliminary data.</text>
</comment>
<keyword evidence="1" id="KW-0472">Membrane</keyword>
<accession>A0AAX0QU30</accession>
<evidence type="ECO:0000256" key="1">
    <source>
        <dbReference type="SAM" id="Phobius"/>
    </source>
</evidence>
<keyword evidence="5" id="KW-1185">Reference proteome</keyword>
<reference evidence="3 5" key="2">
    <citation type="submission" date="2017-06" db="EMBL/GenBank/DDBJ databases">
        <title>Identification of a new gene, sdsY, involved in staphylococcal internalization in non-professional phagocytic cells (NPPCs).</title>
        <authorList>
            <person name="Maali Y."/>
            <person name="Martins-Simoes P."/>
            <person name="Trouillet-Assant S."/>
            <person name="Laurent F."/>
            <person name="Diot A."/>
            <person name="Verhoeven P."/>
            <person name="Bouvard D."/>
            <person name="Vandenesch F."/>
            <person name="Bes M."/>
        </authorList>
    </citation>
    <scope>NUCLEOTIDE SEQUENCE [LARGE SCALE GENOMIC DNA]</scope>
    <source>
        <strain evidence="3 5">Heidy</strain>
    </source>
</reference>
<reference evidence="2 4" key="1">
    <citation type="journal article" date="2017" name="PLoS ONE">
        <title>Development of a real-time PCR for detection of Staphylococcus pseudintermedius using a novel automated comparison of whole-genome sequences.</title>
        <authorList>
            <person name="Verstappen K.M."/>
            <person name="Huijbregts L."/>
            <person name="Spaninks M."/>
            <person name="Wagenaar J.A."/>
            <person name="Fluit A.C."/>
            <person name="Duim B."/>
        </authorList>
    </citation>
    <scope>NUCLEOTIDE SEQUENCE [LARGE SCALE GENOMIC DNA]</scope>
    <source>
        <strain evidence="2 4">15S02591-1</strain>
    </source>
</reference>
<dbReference type="AlphaFoldDB" id="A0AAX0QU30"/>
<keyword evidence="1" id="KW-1133">Transmembrane helix</keyword>
<name>A0AAX0QU30_9STAP</name>
<dbReference type="EMBL" id="NIPK01000002">
    <property type="protein sequence ID" value="RIZ56268.1"/>
    <property type="molecule type" value="Genomic_DNA"/>
</dbReference>
<gene>
    <name evidence="2" type="ORF">B5C07_07790</name>
    <name evidence="3" type="ORF">CDL68_01635</name>
</gene>
<sequence>MSNFTFPDPFRKNMEIFQRMSRAVSRTNALRPQIRLAQMYNKEVLPELNSTLEISRQLNKIYRDFYFQLNKPILELAAQLSKIQTPQILSVPPQVKLPVLNISTGEKILREIENDDSIIEEAVSNIEKIEKQDFSLQQSFFTFQLLDQLLDTLNTGRVKYPKTTYVINDFSKSISDFYEQMIYEYLFSKIFGSLPTGLVEQMPLIFINILIGLIVCIGCQKLSK</sequence>
<feature type="transmembrane region" description="Helical" evidence="1">
    <location>
        <begin position="202"/>
        <end position="219"/>
    </location>
</feature>
<evidence type="ECO:0000313" key="2">
    <source>
        <dbReference type="EMBL" id="PCF50100.1"/>
    </source>
</evidence>
<evidence type="ECO:0000313" key="5">
    <source>
        <dbReference type="Proteomes" id="UP000266198"/>
    </source>
</evidence>
<dbReference type="RefSeq" id="WP_096597398.1">
    <property type="nucleotide sequence ID" value="NZ_LR134263.1"/>
</dbReference>
<dbReference type="Proteomes" id="UP000217473">
    <property type="component" value="Unassembled WGS sequence"/>
</dbReference>
<protein>
    <submittedName>
        <fullName evidence="2">Uncharacterized protein</fullName>
    </submittedName>
</protein>
<dbReference type="EMBL" id="MWUR01000010">
    <property type="protein sequence ID" value="PCF50100.1"/>
    <property type="molecule type" value="Genomic_DNA"/>
</dbReference>
<organism evidence="2 4">
    <name type="scientific">Staphylococcus delphini</name>
    <dbReference type="NCBI Taxonomy" id="53344"/>
    <lineage>
        <taxon>Bacteria</taxon>
        <taxon>Bacillati</taxon>
        <taxon>Bacillota</taxon>
        <taxon>Bacilli</taxon>
        <taxon>Bacillales</taxon>
        <taxon>Staphylococcaceae</taxon>
        <taxon>Staphylococcus</taxon>
        <taxon>Staphylococcus intermedius group</taxon>
    </lineage>
</organism>
<keyword evidence="1" id="KW-0812">Transmembrane</keyword>